<dbReference type="GeneID" id="25726159"/>
<dbReference type="KEGG" id="mng:MNEG_0041"/>
<dbReference type="InterPro" id="IPR036280">
    <property type="entry name" value="Multihaem_cyt_sf"/>
</dbReference>
<accession>A0A0D2LNR6</accession>
<dbReference type="Proteomes" id="UP000054498">
    <property type="component" value="Unassembled WGS sequence"/>
</dbReference>
<sequence length="302" mass="29398">MAVALALVVAVCALGPAAVAATPLQAACPAGLTPDQCKICALSATPAACHACVQGAKASKEPEAPAANAATCMVCGSLASKDQRDMCTGCVKTQGFAAGCSACAGAALYGIPENSKPTAQGLATAGGCYSCYAKAGKDLQATPACAACWAPASKDPAACSSCVAGATGVPAIARAGCFGCYLKTQADAAGCNACLKAATAPANAQVCPLCAKPGAATGEQGRCYSCMSSVKASLPGVRWLCHFTGTAEGNKPVAALTAAVPKYFKCLSGAGTLDAGQACRKCMDKLEAAGAAAGDQCFAALA</sequence>
<dbReference type="SUPFAM" id="SSF48695">
    <property type="entry name" value="Multiheme cytochromes"/>
    <property type="match status" value="1"/>
</dbReference>
<evidence type="ECO:0000313" key="3">
    <source>
        <dbReference type="Proteomes" id="UP000054498"/>
    </source>
</evidence>
<keyword evidence="3" id="KW-1185">Reference proteome</keyword>
<dbReference type="EMBL" id="KK100224">
    <property type="protein sequence ID" value="KIZ07924.1"/>
    <property type="molecule type" value="Genomic_DNA"/>
</dbReference>
<evidence type="ECO:0000313" key="2">
    <source>
        <dbReference type="EMBL" id="KIZ07924.1"/>
    </source>
</evidence>
<keyword evidence="1" id="KW-0732">Signal</keyword>
<proteinExistence type="predicted"/>
<organism evidence="2 3">
    <name type="scientific">Monoraphidium neglectum</name>
    <dbReference type="NCBI Taxonomy" id="145388"/>
    <lineage>
        <taxon>Eukaryota</taxon>
        <taxon>Viridiplantae</taxon>
        <taxon>Chlorophyta</taxon>
        <taxon>core chlorophytes</taxon>
        <taxon>Chlorophyceae</taxon>
        <taxon>CS clade</taxon>
        <taxon>Sphaeropleales</taxon>
        <taxon>Selenastraceae</taxon>
        <taxon>Monoraphidium</taxon>
    </lineage>
</organism>
<feature type="signal peptide" evidence="1">
    <location>
        <begin position="1"/>
        <end position="21"/>
    </location>
</feature>
<reference evidence="2 3" key="1">
    <citation type="journal article" date="2013" name="BMC Genomics">
        <title>Reconstruction of the lipid metabolism for the microalga Monoraphidium neglectum from its genome sequence reveals characteristics suitable for biofuel production.</title>
        <authorList>
            <person name="Bogen C."/>
            <person name="Al-Dilaimi A."/>
            <person name="Albersmeier A."/>
            <person name="Wichmann J."/>
            <person name="Grundmann M."/>
            <person name="Rupp O."/>
            <person name="Lauersen K.J."/>
            <person name="Blifernez-Klassen O."/>
            <person name="Kalinowski J."/>
            <person name="Goesmann A."/>
            <person name="Mussgnug J.H."/>
            <person name="Kruse O."/>
        </authorList>
    </citation>
    <scope>NUCLEOTIDE SEQUENCE [LARGE SCALE GENOMIC DNA]</scope>
    <source>
        <strain evidence="2 3">SAG 48.87</strain>
    </source>
</reference>
<dbReference type="OrthoDB" id="543589at2759"/>
<protein>
    <submittedName>
        <fullName evidence="2">Uncharacterized protein</fullName>
    </submittedName>
</protein>
<name>A0A0D2LNR6_9CHLO</name>
<feature type="chain" id="PRO_5002246600" evidence="1">
    <location>
        <begin position="22"/>
        <end position="302"/>
    </location>
</feature>
<dbReference type="RefSeq" id="XP_013906943.1">
    <property type="nucleotide sequence ID" value="XM_014051489.1"/>
</dbReference>
<evidence type="ECO:0000256" key="1">
    <source>
        <dbReference type="SAM" id="SignalP"/>
    </source>
</evidence>
<gene>
    <name evidence="2" type="ORF">MNEG_0041</name>
</gene>
<dbReference type="AlphaFoldDB" id="A0A0D2LNR6"/>